<feature type="domain" description="DUF397" evidence="1">
    <location>
        <begin position="8"/>
        <end position="47"/>
    </location>
</feature>
<gene>
    <name evidence="2" type="ORF">FHX37_4371</name>
</gene>
<dbReference type="AlphaFoldDB" id="A0A543N772"/>
<name>A0A543N772_9ACTN</name>
<evidence type="ECO:0000259" key="1">
    <source>
        <dbReference type="Pfam" id="PF04149"/>
    </source>
</evidence>
<protein>
    <submittedName>
        <fullName evidence="2">Uncharacterized protein DUF397</fullName>
    </submittedName>
</protein>
<organism evidence="2 3">
    <name type="scientific">Haloactinospora alba</name>
    <dbReference type="NCBI Taxonomy" id="405555"/>
    <lineage>
        <taxon>Bacteria</taxon>
        <taxon>Bacillati</taxon>
        <taxon>Actinomycetota</taxon>
        <taxon>Actinomycetes</taxon>
        <taxon>Streptosporangiales</taxon>
        <taxon>Nocardiopsidaceae</taxon>
        <taxon>Haloactinospora</taxon>
    </lineage>
</organism>
<sequence length="50" mass="5303">MRNPIRGCVEVGVSPGSLTVLLRDSKNPGAVSLRLGRTELLALLRTVSSL</sequence>
<dbReference type="EMBL" id="VFQC01000003">
    <property type="protein sequence ID" value="TQN27647.1"/>
    <property type="molecule type" value="Genomic_DNA"/>
</dbReference>
<proteinExistence type="predicted"/>
<comment type="caution">
    <text evidence="2">The sequence shown here is derived from an EMBL/GenBank/DDBJ whole genome shotgun (WGS) entry which is preliminary data.</text>
</comment>
<evidence type="ECO:0000313" key="2">
    <source>
        <dbReference type="EMBL" id="TQN27647.1"/>
    </source>
</evidence>
<reference evidence="2 3" key="1">
    <citation type="submission" date="2019-06" db="EMBL/GenBank/DDBJ databases">
        <title>Sequencing the genomes of 1000 actinobacteria strains.</title>
        <authorList>
            <person name="Klenk H.-P."/>
        </authorList>
    </citation>
    <scope>NUCLEOTIDE SEQUENCE [LARGE SCALE GENOMIC DNA]</scope>
    <source>
        <strain evidence="2 3">DSM 45015</strain>
    </source>
</reference>
<dbReference type="InterPro" id="IPR007278">
    <property type="entry name" value="DUF397"/>
</dbReference>
<accession>A0A543N772</accession>
<keyword evidence="3" id="KW-1185">Reference proteome</keyword>
<evidence type="ECO:0000313" key="3">
    <source>
        <dbReference type="Proteomes" id="UP000317422"/>
    </source>
</evidence>
<dbReference type="Proteomes" id="UP000317422">
    <property type="component" value="Unassembled WGS sequence"/>
</dbReference>
<dbReference type="Pfam" id="PF04149">
    <property type="entry name" value="DUF397"/>
    <property type="match status" value="1"/>
</dbReference>